<dbReference type="PROSITE" id="PS50221">
    <property type="entry name" value="GAIN_B"/>
    <property type="match status" value="1"/>
</dbReference>
<dbReference type="GO" id="GO:0007605">
    <property type="term" value="P:sensory perception of sound"/>
    <property type="evidence" value="ECO:0007669"/>
    <property type="project" value="TreeGrafter"/>
</dbReference>
<evidence type="ECO:0000313" key="8">
    <source>
        <dbReference type="Proteomes" id="UP000314982"/>
    </source>
</evidence>
<dbReference type="Proteomes" id="UP000314982">
    <property type="component" value="Unassembled WGS sequence"/>
</dbReference>
<reference evidence="8" key="1">
    <citation type="submission" date="2018-06" db="EMBL/GenBank/DDBJ databases">
        <title>Genome assembly of Danube salmon.</title>
        <authorList>
            <person name="Macqueen D.J."/>
            <person name="Gundappa M.K."/>
        </authorList>
    </citation>
    <scope>NUCLEOTIDE SEQUENCE [LARGE SCALE GENOMIC DNA]</scope>
</reference>
<keyword evidence="5" id="KW-1015">Disulfide bond</keyword>
<evidence type="ECO:0000256" key="2">
    <source>
        <dbReference type="ARBA" id="ARBA00022692"/>
    </source>
</evidence>
<dbReference type="InterPro" id="IPR057244">
    <property type="entry name" value="GAIN_B"/>
</dbReference>
<protein>
    <recommendedName>
        <fullName evidence="6">GAIN-B domain-containing protein</fullName>
    </recommendedName>
</protein>
<evidence type="ECO:0000256" key="3">
    <source>
        <dbReference type="ARBA" id="ARBA00022989"/>
    </source>
</evidence>
<proteinExistence type="predicted"/>
<dbReference type="GO" id="GO:0016020">
    <property type="term" value="C:membrane"/>
    <property type="evidence" value="ECO:0007669"/>
    <property type="project" value="UniProtKB-SubCell"/>
</dbReference>
<evidence type="ECO:0000259" key="6">
    <source>
        <dbReference type="PROSITE" id="PS50221"/>
    </source>
</evidence>
<keyword evidence="8" id="KW-1185">Reference proteome</keyword>
<comment type="subcellular location">
    <subcellularLocation>
        <location evidence="1">Membrane</location>
    </subcellularLocation>
</comment>
<dbReference type="InterPro" id="IPR026919">
    <property type="entry name" value="ADGRV1"/>
</dbReference>
<dbReference type="InterPro" id="IPR046338">
    <property type="entry name" value="GAIN_dom_sf"/>
</dbReference>
<reference evidence="7" key="3">
    <citation type="submission" date="2025-09" db="UniProtKB">
        <authorList>
            <consortium name="Ensembl"/>
        </authorList>
    </citation>
    <scope>IDENTIFICATION</scope>
</reference>
<feature type="domain" description="GAIN-B" evidence="6">
    <location>
        <begin position="1"/>
        <end position="154"/>
    </location>
</feature>
<evidence type="ECO:0000256" key="4">
    <source>
        <dbReference type="ARBA" id="ARBA00023136"/>
    </source>
</evidence>
<keyword evidence="2" id="KW-0812">Transmembrane</keyword>
<organism evidence="7 8">
    <name type="scientific">Hucho hucho</name>
    <name type="common">huchen</name>
    <dbReference type="NCBI Taxonomy" id="62062"/>
    <lineage>
        <taxon>Eukaryota</taxon>
        <taxon>Metazoa</taxon>
        <taxon>Chordata</taxon>
        <taxon>Craniata</taxon>
        <taxon>Vertebrata</taxon>
        <taxon>Euteleostomi</taxon>
        <taxon>Actinopterygii</taxon>
        <taxon>Neopterygii</taxon>
        <taxon>Teleostei</taxon>
        <taxon>Protacanthopterygii</taxon>
        <taxon>Salmoniformes</taxon>
        <taxon>Salmonidae</taxon>
        <taxon>Salmoninae</taxon>
        <taxon>Hucho</taxon>
    </lineage>
</organism>
<dbReference type="PANTHER" id="PTHR46682">
    <property type="entry name" value="ADHESION G-PROTEIN COUPLED RECEPTOR V1"/>
    <property type="match status" value="1"/>
</dbReference>
<dbReference type="GO" id="GO:0005737">
    <property type="term" value="C:cytoplasm"/>
    <property type="evidence" value="ECO:0007669"/>
    <property type="project" value="TreeGrafter"/>
</dbReference>
<keyword evidence="4" id="KW-0472">Membrane</keyword>
<dbReference type="AlphaFoldDB" id="A0A4W5KST1"/>
<dbReference type="GO" id="GO:0007601">
    <property type="term" value="P:visual perception"/>
    <property type="evidence" value="ECO:0007669"/>
    <property type="project" value="TreeGrafter"/>
</dbReference>
<dbReference type="PANTHER" id="PTHR46682:SF1">
    <property type="entry name" value="ADHESION G-PROTEIN COUPLED RECEPTOR V1"/>
    <property type="match status" value="1"/>
</dbReference>
<evidence type="ECO:0000313" key="7">
    <source>
        <dbReference type="Ensembl" id="ENSHHUP00000015266.1"/>
    </source>
</evidence>
<sequence>KEDYINGHTFTGKNSDTFQLPENLLEVPATGTISPSACRRVQLTEYSTEHWFLTNDKTTALNGKVFSASLQGRGSRPLTEGNEVVYRIHTPGLRVKPGQSLCLLWSQAAESWLSDWQFCRVVDDSGNYVECACSHLSVYTAHAQMAFMASYNEAFYASGFICVSGTVWMKSLFRYSVHLV</sequence>
<dbReference type="GO" id="GO:0071277">
    <property type="term" value="P:cellular response to calcium ion"/>
    <property type="evidence" value="ECO:0007669"/>
    <property type="project" value="TreeGrafter"/>
</dbReference>
<dbReference type="GO" id="GO:0010855">
    <property type="term" value="F:adenylate cyclase inhibitor activity"/>
    <property type="evidence" value="ECO:0007669"/>
    <property type="project" value="TreeGrafter"/>
</dbReference>
<evidence type="ECO:0000256" key="1">
    <source>
        <dbReference type="ARBA" id="ARBA00004370"/>
    </source>
</evidence>
<dbReference type="GO" id="GO:0001965">
    <property type="term" value="F:G-protein alpha-subunit binding"/>
    <property type="evidence" value="ECO:0007669"/>
    <property type="project" value="TreeGrafter"/>
</dbReference>
<dbReference type="GO" id="GO:0004930">
    <property type="term" value="F:G protein-coupled receptor activity"/>
    <property type="evidence" value="ECO:0007669"/>
    <property type="project" value="InterPro"/>
</dbReference>
<keyword evidence="3" id="KW-1133">Transmembrane helix</keyword>
<accession>A0A4W5KST1</accession>
<name>A0A4W5KST1_9TELE</name>
<reference evidence="7" key="2">
    <citation type="submission" date="2025-08" db="UniProtKB">
        <authorList>
            <consortium name="Ensembl"/>
        </authorList>
    </citation>
    <scope>IDENTIFICATION</scope>
</reference>
<dbReference type="GeneTree" id="ENSGT00940000154880"/>
<dbReference type="Ensembl" id="ENSHHUT00000015803.1">
    <property type="protein sequence ID" value="ENSHHUP00000015266.1"/>
    <property type="gene ID" value="ENSHHUG00000009496.1"/>
</dbReference>
<dbReference type="Gene3D" id="2.60.220.50">
    <property type="match status" value="1"/>
</dbReference>
<dbReference type="GO" id="GO:0032420">
    <property type="term" value="C:stereocilium"/>
    <property type="evidence" value="ECO:0007669"/>
    <property type="project" value="TreeGrafter"/>
</dbReference>
<evidence type="ECO:0000256" key="5">
    <source>
        <dbReference type="ARBA" id="ARBA00023157"/>
    </source>
</evidence>